<protein>
    <submittedName>
        <fullName evidence="6">Ribonuclease P protein component 1</fullName>
        <ecNumber evidence="6">3.1.26.5</ecNumber>
    </submittedName>
</protein>
<dbReference type="GO" id="GO:0001682">
    <property type="term" value="P:tRNA 5'-leader removal"/>
    <property type="evidence" value="ECO:0007669"/>
    <property type="project" value="InterPro"/>
</dbReference>
<sequence length="95" mass="11126">MRNPFNILRHEMTGLDVEILPLSGESYKMQGKVYKETRNVFFIEDRNNNIKMFPKNSIILTTQLDDGSVVKIDGNLMSGRPEERIKKHHKISFKF</sequence>
<dbReference type="InterPro" id="IPR002730">
    <property type="entry name" value="Rpp29/RNP1"/>
</dbReference>
<evidence type="ECO:0000313" key="6">
    <source>
        <dbReference type="EMBL" id="CEG12429.1"/>
    </source>
</evidence>
<dbReference type="HAMAP" id="MF_00754">
    <property type="entry name" value="RNase_P_1"/>
    <property type="match status" value="1"/>
</dbReference>
<evidence type="ECO:0000256" key="1">
    <source>
        <dbReference type="ARBA" id="ARBA00022490"/>
    </source>
</evidence>
<dbReference type="InterPro" id="IPR023534">
    <property type="entry name" value="Rof/RNase_P-like"/>
</dbReference>
<dbReference type="GO" id="GO:0004526">
    <property type="term" value="F:ribonuclease P activity"/>
    <property type="evidence" value="ECO:0007669"/>
    <property type="project" value="UniProtKB-EC"/>
</dbReference>
<dbReference type="Pfam" id="PF01868">
    <property type="entry name" value="RNase_P-MRP_p29"/>
    <property type="match status" value="1"/>
</dbReference>
<organism evidence="6">
    <name type="scientific">groundwater metagenome</name>
    <dbReference type="NCBI Taxonomy" id="717931"/>
    <lineage>
        <taxon>unclassified sequences</taxon>
        <taxon>metagenomes</taxon>
        <taxon>ecological metagenomes</taxon>
    </lineage>
</organism>
<keyword evidence="4" id="KW-0255">Endonuclease</keyword>
<dbReference type="GO" id="GO:0003723">
    <property type="term" value="F:RNA binding"/>
    <property type="evidence" value="ECO:0007669"/>
    <property type="project" value="InterPro"/>
</dbReference>
<proteinExistence type="inferred from homology"/>
<reference evidence="6" key="1">
    <citation type="submission" date="2014-09" db="EMBL/GenBank/DDBJ databases">
        <authorList>
            <person name="Probst J Alexander"/>
        </authorList>
    </citation>
    <scope>NUCLEOTIDE SEQUENCE</scope>
</reference>
<gene>
    <name evidence="6" type="primary">rnp</name>
    <name evidence="6" type="ORF">MSIBF_A2280010</name>
</gene>
<dbReference type="EMBL" id="CCXY01000144">
    <property type="protein sequence ID" value="CEG12429.1"/>
    <property type="molecule type" value="Genomic_DNA"/>
</dbReference>
<dbReference type="GO" id="GO:0030677">
    <property type="term" value="C:ribonuclease P complex"/>
    <property type="evidence" value="ECO:0007669"/>
    <property type="project" value="InterPro"/>
</dbReference>
<dbReference type="InterPro" id="IPR023538">
    <property type="entry name" value="RNP1"/>
</dbReference>
<dbReference type="SMART" id="SM00538">
    <property type="entry name" value="POP4"/>
    <property type="match status" value="1"/>
</dbReference>
<dbReference type="Gene3D" id="2.30.30.210">
    <property type="entry name" value="Ribonuclease P/MRP, subunit p29"/>
    <property type="match status" value="1"/>
</dbReference>
<keyword evidence="2" id="KW-0819">tRNA processing</keyword>
<keyword evidence="1" id="KW-0963">Cytoplasm</keyword>
<dbReference type="SUPFAM" id="SSF101744">
    <property type="entry name" value="Rof/RNase P subunit-like"/>
    <property type="match status" value="1"/>
</dbReference>
<keyword evidence="3" id="KW-0540">Nuclease</keyword>
<accession>A0A098EA72</accession>
<evidence type="ECO:0000256" key="4">
    <source>
        <dbReference type="ARBA" id="ARBA00022759"/>
    </source>
</evidence>
<name>A0A098EA72_9ZZZZ</name>
<dbReference type="AlphaFoldDB" id="A0A098EA72"/>
<evidence type="ECO:0000256" key="5">
    <source>
        <dbReference type="ARBA" id="ARBA00022801"/>
    </source>
</evidence>
<dbReference type="EC" id="3.1.26.5" evidence="6"/>
<evidence type="ECO:0000256" key="3">
    <source>
        <dbReference type="ARBA" id="ARBA00022722"/>
    </source>
</evidence>
<keyword evidence="5 6" id="KW-0378">Hydrolase</keyword>
<evidence type="ECO:0000256" key="2">
    <source>
        <dbReference type="ARBA" id="ARBA00022694"/>
    </source>
</evidence>
<dbReference type="InterPro" id="IPR036980">
    <property type="entry name" value="RNase_P/MRP_Rpp29_sf"/>
</dbReference>